<dbReference type="RefSeq" id="WP_068549538.1">
    <property type="nucleotide sequence ID" value="NZ_AP013035.1"/>
</dbReference>
<keyword evidence="3" id="KW-1185">Reference proteome</keyword>
<dbReference type="STRING" id="1298851.TST_0738"/>
<name>A0A0S3QT92_THET7</name>
<evidence type="ECO:0000256" key="1">
    <source>
        <dbReference type="SAM" id="MobiDB-lite"/>
    </source>
</evidence>
<gene>
    <name evidence="2" type="ORF">TST_0738</name>
</gene>
<organism evidence="2 3">
    <name type="scientific">Thermosulfidibacter takaii (strain DSM 17441 / JCM 13301 / NBRC 103674 / ABI70S6)</name>
    <dbReference type="NCBI Taxonomy" id="1298851"/>
    <lineage>
        <taxon>Bacteria</taxon>
        <taxon>Pseudomonadati</taxon>
        <taxon>Thermosulfidibacterota</taxon>
        <taxon>Thermosulfidibacteria</taxon>
        <taxon>Thermosulfidibacterales</taxon>
        <taxon>Thermosulfidibacteraceae</taxon>
    </lineage>
</organism>
<evidence type="ECO:0000313" key="2">
    <source>
        <dbReference type="EMBL" id="BAT71543.1"/>
    </source>
</evidence>
<dbReference type="EMBL" id="AP013035">
    <property type="protein sequence ID" value="BAT71543.1"/>
    <property type="molecule type" value="Genomic_DNA"/>
</dbReference>
<evidence type="ECO:0000313" key="3">
    <source>
        <dbReference type="Proteomes" id="UP000063234"/>
    </source>
</evidence>
<protein>
    <recommendedName>
        <fullName evidence="4">CARDB domain-containing protein</fullName>
    </recommendedName>
</protein>
<dbReference type="Proteomes" id="UP000063234">
    <property type="component" value="Chromosome"/>
</dbReference>
<proteinExistence type="predicted"/>
<dbReference type="AlphaFoldDB" id="A0A0S3QT92"/>
<sequence length="1066" mass="120420">MKRRAIFFFAFILILSLTLTIGGVAQVKVNRISPHTTQRKSPKIPPNKKSHSSYRKQASTVFAKPAPFSDLSIERIYLKGCVVCVTLVNRGKGGLSPRDYQNGRLYLGYSFTSETTAGIRPYRFSLNQIDPKGVLSKPQGRIEFFTGIKAQNPAFTINAKLESLKDDQGKGKKEARKSFTAPPACLQKLSSDLSIEKVYQKECKLYVGIVNRGKGRVTDEDYRNGKLKVLYRAVVPGAKGQASTFDLSKVDPKRTLKSPGKWVEFNTGITLGMAKTYRVTAKFLGLKDDGRRRGKKWLIKNLVLSDSCVGKVKKPATRRPPHRRFPKTQELGIPIRRGPPTERLTQRIEKRSGRKFQLMNKSVRVGKSVLPHGQMVGDSHVPLRPYFESFGASVRESYSSDLSIERIYLHGCMVYVTLMNRGKGGVSLEDYQRGKLTISYQFVTSVSAGVKHYSFLLSRIDTKGVLAKPGAQLDYKTGIKALHSRFSVIVRLEGLKNDRGKGKKEFKQILSVPESCLMQETLSRSVRSMANGSLSTKIRSLKKSRRITPSGTKKFRRLNAPPSFVRIVGNKLIFEKPITIKWNPTSIRTCEGNVGGDSRVELCRRADTVKISLIRASEINAETKTEAIILSSTPNDGIETIYISYDISFPVAPSGMSQNLIIGESYCVKVSDLRETTVAYSGAKILEPWIEVLKPREGESIVPENYKIVIKKHPPEQHMEYQMWAVVEIAGIHLRKPLYDSSVGPMHKETHIVMNSSSDGRDEFLWDGHLSEEWLELPNILPEGEKLGDWWKDYEGPFTLEIQSWFRSPNGADYPLEEIKRKVRKVKPLHTFTAAEGWTIVSHSDMAIENIDTYGRDIRITVVNRGPESFLTRQIPIEVTVSDRYATRVYQKIKNLSSSIPVNGLTHIYLGADLGICLRDRSVTVGVKLKPQGYWRDDNSSNDVKGKHFNLTFDPRPNLYFSGARPIRITRSGDEIKVKTSVGYRGKSWCLSPHVVRLRLVKPGGEIIYREDKRATRGPVEFVLSDRVVRRLGGRDHVAVEVFLDWKDDIKESNEDDNHKYVYYDF</sequence>
<accession>A0A0S3QT92</accession>
<dbReference type="KEGG" id="ttk:TST_0738"/>
<feature type="compositionally biased region" description="Basic residues" evidence="1">
    <location>
        <begin position="37"/>
        <end position="54"/>
    </location>
</feature>
<reference evidence="3" key="1">
    <citation type="journal article" date="2018" name="Science">
        <title>A primordial and reversible TCA cycle in a facultatively chemolithoautotrophic thermophile.</title>
        <authorList>
            <person name="Nunoura T."/>
            <person name="Chikaraishi Y."/>
            <person name="Izaki R."/>
            <person name="Suwa T."/>
            <person name="Sato T."/>
            <person name="Harada T."/>
            <person name="Mori K."/>
            <person name="Kato Y."/>
            <person name="Miyazaki M."/>
            <person name="Shimamura S."/>
            <person name="Yanagawa K."/>
            <person name="Shuto A."/>
            <person name="Ohkouchi N."/>
            <person name="Fujita N."/>
            <person name="Takaki Y."/>
            <person name="Atomi H."/>
            <person name="Takai K."/>
        </authorList>
    </citation>
    <scope>NUCLEOTIDE SEQUENCE [LARGE SCALE GENOMIC DNA]</scope>
    <source>
        <strain evidence="3">DSM 17441 / JCM 13301 / NBRC 103674 / ABI70S6</strain>
    </source>
</reference>
<feature type="region of interest" description="Disordered" evidence="1">
    <location>
        <begin position="34"/>
        <end position="56"/>
    </location>
</feature>
<evidence type="ECO:0008006" key="4">
    <source>
        <dbReference type="Google" id="ProtNLM"/>
    </source>
</evidence>